<reference evidence="1 2" key="1">
    <citation type="submission" date="2018-05" db="EMBL/GenBank/DDBJ databases">
        <title>Reference genomes for bee gut microbiota database.</title>
        <authorList>
            <person name="Ellegaard K.M."/>
        </authorList>
    </citation>
    <scope>NUCLEOTIDE SEQUENCE [LARGE SCALE GENOMIC DNA]</scope>
    <source>
        <strain evidence="1 2">ESL0200</strain>
    </source>
</reference>
<dbReference type="EMBL" id="QGLL01000006">
    <property type="protein sequence ID" value="PXY82964.1"/>
    <property type="molecule type" value="Genomic_DNA"/>
</dbReference>
<dbReference type="AlphaFoldDB" id="A0A318MAD1"/>
<organism evidence="1 2">
    <name type="scientific">Bifidobacterium asteroides</name>
    <dbReference type="NCBI Taxonomy" id="1684"/>
    <lineage>
        <taxon>Bacteria</taxon>
        <taxon>Bacillati</taxon>
        <taxon>Actinomycetota</taxon>
        <taxon>Actinomycetes</taxon>
        <taxon>Bifidobacteriales</taxon>
        <taxon>Bifidobacteriaceae</taxon>
        <taxon>Bifidobacterium</taxon>
    </lineage>
</organism>
<comment type="caution">
    <text evidence="1">The sequence shown here is derived from an EMBL/GenBank/DDBJ whole genome shotgun (WGS) entry which is preliminary data.</text>
</comment>
<evidence type="ECO:0000313" key="2">
    <source>
        <dbReference type="Proteomes" id="UP000247744"/>
    </source>
</evidence>
<name>A0A318MAD1_9BIFI</name>
<gene>
    <name evidence="1" type="ORF">DKK75_04500</name>
</gene>
<accession>A0A318MAD1</accession>
<sequence>MLRLGKSSRKTVDLLEALAAAIRSAWAASTGWLRLAIRTVSSSVNRAVVTTTGVLLDRVQQPTEHGKHTPLKAFALQSPDSHILPLRRH</sequence>
<evidence type="ECO:0000313" key="1">
    <source>
        <dbReference type="EMBL" id="PXY82964.1"/>
    </source>
</evidence>
<protein>
    <submittedName>
        <fullName evidence="1">Uncharacterized protein</fullName>
    </submittedName>
</protein>
<dbReference type="Proteomes" id="UP000247744">
    <property type="component" value="Unassembled WGS sequence"/>
</dbReference>
<proteinExistence type="predicted"/>